<dbReference type="GO" id="GO:0004252">
    <property type="term" value="F:serine-type endopeptidase activity"/>
    <property type="evidence" value="ECO:0007669"/>
    <property type="project" value="InterPro"/>
</dbReference>
<proteinExistence type="predicted"/>
<dbReference type="Pfam" id="PF00089">
    <property type="entry name" value="Trypsin"/>
    <property type="match status" value="1"/>
</dbReference>
<organism evidence="2 3">
    <name type="scientific">Larinioides sclopetarius</name>
    <dbReference type="NCBI Taxonomy" id="280406"/>
    <lineage>
        <taxon>Eukaryota</taxon>
        <taxon>Metazoa</taxon>
        <taxon>Ecdysozoa</taxon>
        <taxon>Arthropoda</taxon>
        <taxon>Chelicerata</taxon>
        <taxon>Arachnida</taxon>
        <taxon>Araneae</taxon>
        <taxon>Araneomorphae</taxon>
        <taxon>Entelegynae</taxon>
        <taxon>Araneoidea</taxon>
        <taxon>Araneidae</taxon>
        <taxon>Larinioides</taxon>
    </lineage>
</organism>
<dbReference type="GO" id="GO:0006508">
    <property type="term" value="P:proteolysis"/>
    <property type="evidence" value="ECO:0007669"/>
    <property type="project" value="InterPro"/>
</dbReference>
<dbReference type="InterPro" id="IPR009003">
    <property type="entry name" value="Peptidase_S1_PA"/>
</dbReference>
<evidence type="ECO:0000313" key="3">
    <source>
        <dbReference type="Proteomes" id="UP001497382"/>
    </source>
</evidence>
<dbReference type="Proteomes" id="UP001497382">
    <property type="component" value="Unassembled WGS sequence"/>
</dbReference>
<evidence type="ECO:0000313" key="2">
    <source>
        <dbReference type="EMBL" id="CAL1264830.1"/>
    </source>
</evidence>
<dbReference type="SUPFAM" id="SSF50494">
    <property type="entry name" value="Trypsin-like serine proteases"/>
    <property type="match status" value="1"/>
</dbReference>
<evidence type="ECO:0000259" key="1">
    <source>
        <dbReference type="Pfam" id="PF00089"/>
    </source>
</evidence>
<dbReference type="InterPro" id="IPR043504">
    <property type="entry name" value="Peptidase_S1_PA_chymotrypsin"/>
</dbReference>
<feature type="domain" description="Peptidase S1" evidence="1">
    <location>
        <begin position="6"/>
        <end position="41"/>
    </location>
</feature>
<name>A0AAV1Z399_9ARAC</name>
<gene>
    <name evidence="2" type="ORF">LARSCL_LOCUS2179</name>
</gene>
<sequence>MVIHNGQKVTPIRKYPWIVLIFKKEKFMCSGVIISSEFILTS</sequence>
<keyword evidence="3" id="KW-1185">Reference proteome</keyword>
<protein>
    <recommendedName>
        <fullName evidence="1">Peptidase S1 domain-containing protein</fullName>
    </recommendedName>
</protein>
<dbReference type="InterPro" id="IPR001254">
    <property type="entry name" value="Trypsin_dom"/>
</dbReference>
<comment type="caution">
    <text evidence="2">The sequence shown here is derived from an EMBL/GenBank/DDBJ whole genome shotgun (WGS) entry which is preliminary data.</text>
</comment>
<dbReference type="Gene3D" id="2.40.10.10">
    <property type="entry name" value="Trypsin-like serine proteases"/>
    <property type="match status" value="1"/>
</dbReference>
<reference evidence="2 3" key="1">
    <citation type="submission" date="2024-04" db="EMBL/GenBank/DDBJ databases">
        <authorList>
            <person name="Rising A."/>
            <person name="Reimegard J."/>
            <person name="Sonavane S."/>
            <person name="Akerstrom W."/>
            <person name="Nylinder S."/>
            <person name="Hedman E."/>
            <person name="Kallberg Y."/>
        </authorList>
    </citation>
    <scope>NUCLEOTIDE SEQUENCE [LARGE SCALE GENOMIC DNA]</scope>
</reference>
<accession>A0AAV1Z399</accession>
<dbReference type="EMBL" id="CAXIEN010000014">
    <property type="protein sequence ID" value="CAL1264830.1"/>
    <property type="molecule type" value="Genomic_DNA"/>
</dbReference>
<dbReference type="AlphaFoldDB" id="A0AAV1Z399"/>
<feature type="non-terminal residue" evidence="2">
    <location>
        <position position="42"/>
    </location>
</feature>